<dbReference type="InterPro" id="IPR038725">
    <property type="entry name" value="YdaG_split_barrel_FMN-bd"/>
</dbReference>
<organism evidence="2 3">
    <name type="scientific">Mucilaginibacter calamicampi</name>
    <dbReference type="NCBI Taxonomy" id="1302352"/>
    <lineage>
        <taxon>Bacteria</taxon>
        <taxon>Pseudomonadati</taxon>
        <taxon>Bacteroidota</taxon>
        <taxon>Sphingobacteriia</taxon>
        <taxon>Sphingobacteriales</taxon>
        <taxon>Sphingobacteriaceae</taxon>
        <taxon>Mucilaginibacter</taxon>
    </lineage>
</organism>
<dbReference type="InterPro" id="IPR052917">
    <property type="entry name" value="Stress-Dev_Protein"/>
</dbReference>
<reference evidence="3" key="1">
    <citation type="journal article" date="2019" name="Int. J. Syst. Evol. Microbiol.">
        <title>The Global Catalogue of Microorganisms (GCM) 10K type strain sequencing project: providing services to taxonomists for standard genome sequencing and annotation.</title>
        <authorList>
            <consortium name="The Broad Institute Genomics Platform"/>
            <consortium name="The Broad Institute Genome Sequencing Center for Infectious Disease"/>
            <person name="Wu L."/>
            <person name="Ma J."/>
        </authorList>
    </citation>
    <scope>NUCLEOTIDE SEQUENCE [LARGE SCALE GENOMIC DNA]</scope>
    <source>
        <strain evidence="3">CCUG 63418</strain>
    </source>
</reference>
<dbReference type="EMBL" id="JBHTHU010000005">
    <property type="protein sequence ID" value="MFD0749976.1"/>
    <property type="molecule type" value="Genomic_DNA"/>
</dbReference>
<gene>
    <name evidence="2" type="ORF">ACFQZS_07475</name>
</gene>
<protein>
    <submittedName>
        <fullName evidence="2">Pyridoxamine 5'-phosphate oxidase family protein</fullName>
    </submittedName>
</protein>
<dbReference type="InterPro" id="IPR012349">
    <property type="entry name" value="Split_barrel_FMN-bd"/>
</dbReference>
<name>A0ABW2YV63_9SPHI</name>
<feature type="domain" description="General stress protein FMN-binding split barrel" evidence="1">
    <location>
        <begin position="21"/>
        <end position="168"/>
    </location>
</feature>
<dbReference type="Pfam" id="PF16242">
    <property type="entry name" value="Pyrid_ox_like"/>
    <property type="match status" value="1"/>
</dbReference>
<dbReference type="Proteomes" id="UP001596958">
    <property type="component" value="Unassembled WGS sequence"/>
</dbReference>
<dbReference type="SUPFAM" id="SSF50475">
    <property type="entry name" value="FMN-binding split barrel"/>
    <property type="match status" value="1"/>
</dbReference>
<dbReference type="PANTHER" id="PTHR34818">
    <property type="entry name" value="PROTEIN BLI-3"/>
    <property type="match status" value="1"/>
</dbReference>
<proteinExistence type="predicted"/>
<comment type="caution">
    <text evidence="2">The sequence shown here is derived from an EMBL/GenBank/DDBJ whole genome shotgun (WGS) entry which is preliminary data.</text>
</comment>
<evidence type="ECO:0000259" key="1">
    <source>
        <dbReference type="Pfam" id="PF16242"/>
    </source>
</evidence>
<dbReference type="RefSeq" id="WP_377098816.1">
    <property type="nucleotide sequence ID" value="NZ_JBHTHU010000005.1"/>
</dbReference>
<sequence>MNSINQQQPEDNHKDLTGPEAVKKFKELADKATCFFCSNIKTGIPFSTRPMAVQQIDDEGNFWFLFANDSHTYKEITADPFVHMLFKGSEHSDFLNIYGMATANADKAKIAELWDPLMKTWFTEGQDDPRIAVLKVEPSEGYYWDNKHGNAVAFVKMLVGAAIGKTLDDSVEGKVEV</sequence>
<keyword evidence="3" id="KW-1185">Reference proteome</keyword>
<accession>A0ABW2YV63</accession>
<dbReference type="PANTHER" id="PTHR34818:SF1">
    <property type="entry name" value="PROTEIN BLI-3"/>
    <property type="match status" value="1"/>
</dbReference>
<evidence type="ECO:0000313" key="3">
    <source>
        <dbReference type="Proteomes" id="UP001596958"/>
    </source>
</evidence>
<evidence type="ECO:0000313" key="2">
    <source>
        <dbReference type="EMBL" id="MFD0749976.1"/>
    </source>
</evidence>
<dbReference type="Gene3D" id="2.30.110.10">
    <property type="entry name" value="Electron Transport, Fmn-binding Protein, Chain A"/>
    <property type="match status" value="1"/>
</dbReference>